<dbReference type="GO" id="GO:0005524">
    <property type="term" value="F:ATP binding"/>
    <property type="evidence" value="ECO:0007669"/>
    <property type="project" value="UniProtKB-KW"/>
</dbReference>
<evidence type="ECO:0000256" key="2">
    <source>
        <dbReference type="ARBA" id="ARBA00012906"/>
    </source>
</evidence>
<evidence type="ECO:0000256" key="8">
    <source>
        <dbReference type="ARBA" id="ARBA00048478"/>
    </source>
</evidence>
<feature type="domain" description="Cytidylate kinase" evidence="9">
    <location>
        <begin position="17"/>
        <end position="214"/>
    </location>
</feature>
<dbReference type="Proteomes" id="UP001151699">
    <property type="component" value="Chromosome A"/>
</dbReference>
<dbReference type="InterPro" id="IPR003136">
    <property type="entry name" value="Cytidylate_kin"/>
</dbReference>
<dbReference type="NCBIfam" id="TIGR00017">
    <property type="entry name" value="cmk"/>
    <property type="match status" value="1"/>
</dbReference>
<dbReference type="HAMAP" id="MF_00238">
    <property type="entry name" value="Cytidyl_kinase_type1"/>
    <property type="match status" value="1"/>
</dbReference>
<dbReference type="EMBL" id="WJQU01000001">
    <property type="protein sequence ID" value="KAJ6645012.1"/>
    <property type="molecule type" value="Genomic_DNA"/>
</dbReference>
<evidence type="ECO:0000256" key="5">
    <source>
        <dbReference type="ARBA" id="ARBA00022777"/>
    </source>
</evidence>
<evidence type="ECO:0000313" key="11">
    <source>
        <dbReference type="Proteomes" id="UP001151699"/>
    </source>
</evidence>
<organism evidence="10 11">
    <name type="scientific">Pseudolycoriella hygida</name>
    <dbReference type="NCBI Taxonomy" id="35572"/>
    <lineage>
        <taxon>Eukaryota</taxon>
        <taxon>Metazoa</taxon>
        <taxon>Ecdysozoa</taxon>
        <taxon>Arthropoda</taxon>
        <taxon>Hexapoda</taxon>
        <taxon>Insecta</taxon>
        <taxon>Pterygota</taxon>
        <taxon>Neoptera</taxon>
        <taxon>Endopterygota</taxon>
        <taxon>Diptera</taxon>
        <taxon>Nematocera</taxon>
        <taxon>Sciaroidea</taxon>
        <taxon>Sciaridae</taxon>
        <taxon>Pseudolycoriella</taxon>
    </lineage>
</organism>
<dbReference type="GO" id="GO:0006139">
    <property type="term" value="P:nucleobase-containing compound metabolic process"/>
    <property type="evidence" value="ECO:0007669"/>
    <property type="project" value="InterPro"/>
</dbReference>
<comment type="caution">
    <text evidence="10">The sequence shown here is derived from an EMBL/GenBank/DDBJ whole genome shotgun (WGS) entry which is preliminary data.</text>
</comment>
<dbReference type="AlphaFoldDB" id="A0A9Q0N818"/>
<accession>A0A9Q0N818</accession>
<keyword evidence="3" id="KW-0808">Transferase</keyword>
<evidence type="ECO:0000256" key="3">
    <source>
        <dbReference type="ARBA" id="ARBA00022679"/>
    </source>
</evidence>
<reference evidence="10" key="1">
    <citation type="submission" date="2022-07" db="EMBL/GenBank/DDBJ databases">
        <authorList>
            <person name="Trinca V."/>
            <person name="Uliana J.V.C."/>
            <person name="Torres T.T."/>
            <person name="Ward R.J."/>
            <person name="Monesi N."/>
        </authorList>
    </citation>
    <scope>NUCLEOTIDE SEQUENCE</scope>
    <source>
        <strain evidence="10">HSMRA1968</strain>
        <tissue evidence="10">Whole embryos</tissue>
    </source>
</reference>
<keyword evidence="6" id="KW-0067">ATP-binding</keyword>
<evidence type="ECO:0000313" key="10">
    <source>
        <dbReference type="EMBL" id="KAJ6645012.1"/>
    </source>
</evidence>
<dbReference type="InterPro" id="IPR011994">
    <property type="entry name" value="Cytidylate_kinase_dom"/>
</dbReference>
<evidence type="ECO:0000256" key="1">
    <source>
        <dbReference type="ARBA" id="ARBA00009427"/>
    </source>
</evidence>
<evidence type="ECO:0000256" key="4">
    <source>
        <dbReference type="ARBA" id="ARBA00022741"/>
    </source>
</evidence>
<comment type="catalytic activity">
    <reaction evidence="7">
        <text>dCMP + ATP = dCDP + ADP</text>
        <dbReference type="Rhea" id="RHEA:25094"/>
        <dbReference type="ChEBI" id="CHEBI:30616"/>
        <dbReference type="ChEBI" id="CHEBI:57566"/>
        <dbReference type="ChEBI" id="CHEBI:58593"/>
        <dbReference type="ChEBI" id="CHEBI:456216"/>
        <dbReference type="EC" id="2.7.4.25"/>
    </reaction>
</comment>
<proteinExistence type="inferred from homology"/>
<name>A0A9Q0N818_9DIPT</name>
<dbReference type="SUPFAM" id="SSF52540">
    <property type="entry name" value="P-loop containing nucleoside triphosphate hydrolases"/>
    <property type="match status" value="1"/>
</dbReference>
<dbReference type="Pfam" id="PF02224">
    <property type="entry name" value="Cytidylate_kin"/>
    <property type="match status" value="1"/>
</dbReference>
<dbReference type="Gene3D" id="3.40.50.300">
    <property type="entry name" value="P-loop containing nucleotide triphosphate hydrolases"/>
    <property type="match status" value="1"/>
</dbReference>
<gene>
    <name evidence="10" type="primary">cmk</name>
    <name evidence="10" type="ORF">Bhyg_00212</name>
</gene>
<keyword evidence="5 10" id="KW-0418">Kinase</keyword>
<keyword evidence="4" id="KW-0547">Nucleotide-binding</keyword>
<protein>
    <recommendedName>
        <fullName evidence="2">(d)CMP kinase</fullName>
        <ecNumber evidence="2">2.7.4.25</ecNumber>
    </recommendedName>
</protein>
<dbReference type="InterPro" id="IPR027417">
    <property type="entry name" value="P-loop_NTPase"/>
</dbReference>
<comment type="similarity">
    <text evidence="1">Belongs to the cytidylate kinase family. Type 1 subfamily.</text>
</comment>
<dbReference type="CDD" id="cd02020">
    <property type="entry name" value="CMPK"/>
    <property type="match status" value="1"/>
</dbReference>
<keyword evidence="11" id="KW-1185">Reference proteome</keyword>
<dbReference type="OrthoDB" id="8300417at2759"/>
<evidence type="ECO:0000259" key="9">
    <source>
        <dbReference type="Pfam" id="PF02224"/>
    </source>
</evidence>
<dbReference type="GO" id="GO:0036431">
    <property type="term" value="F:dCMP kinase activity"/>
    <property type="evidence" value="ECO:0007669"/>
    <property type="project" value="InterPro"/>
</dbReference>
<dbReference type="EC" id="2.7.4.25" evidence="2"/>
<sequence>MTTLRAKAFDADRKLVISLDGPAASGKGTISKLLAAKLKLTYFQSGLVYRNLALSCINNQIVPTDIEAVIRLSQTPRYEETDELFEENVGIVASQIATIGAVRSNLSGYLVKLIESTPRIIMEGRDIGTVIAPSADLKIFIAADINVRAARRYKELSEKGSQYVFDDILSQLKIRDQRDAEREVAPLRPPKDALEIDTTILSPVEVVNKIMKYAFLL</sequence>
<comment type="catalytic activity">
    <reaction evidence="8">
        <text>CMP + ATP = CDP + ADP</text>
        <dbReference type="Rhea" id="RHEA:11600"/>
        <dbReference type="ChEBI" id="CHEBI:30616"/>
        <dbReference type="ChEBI" id="CHEBI:58069"/>
        <dbReference type="ChEBI" id="CHEBI:60377"/>
        <dbReference type="ChEBI" id="CHEBI:456216"/>
        <dbReference type="EC" id="2.7.4.25"/>
    </reaction>
</comment>
<evidence type="ECO:0000256" key="7">
    <source>
        <dbReference type="ARBA" id="ARBA00047615"/>
    </source>
</evidence>
<evidence type="ECO:0000256" key="6">
    <source>
        <dbReference type="ARBA" id="ARBA00022840"/>
    </source>
</evidence>